<dbReference type="NCBIfam" id="TIGR00089">
    <property type="entry name" value="MiaB/RimO family radical SAM methylthiotransferase"/>
    <property type="match status" value="1"/>
</dbReference>
<evidence type="ECO:0000313" key="18">
    <source>
        <dbReference type="EMBL" id="RZT02647.1"/>
    </source>
</evidence>
<evidence type="ECO:0000256" key="3">
    <source>
        <dbReference type="ARBA" id="ARBA00013273"/>
    </source>
</evidence>
<feature type="domain" description="MTTase N-terminal" evidence="16">
    <location>
        <begin position="2"/>
        <end position="114"/>
    </location>
</feature>
<dbReference type="GO" id="GO:0035597">
    <property type="term" value="F:tRNA-2-methylthio-N(6)-dimethylallyladenosine(37) synthase activity"/>
    <property type="evidence" value="ECO:0007669"/>
    <property type="project" value="TreeGrafter"/>
</dbReference>
<evidence type="ECO:0000256" key="6">
    <source>
        <dbReference type="ARBA" id="ARBA00022679"/>
    </source>
</evidence>
<protein>
    <recommendedName>
        <fullName evidence="15">Threonylcarbamoyladenosine tRNA methylthiotransferase MtaB</fullName>
        <ecNumber evidence="3">2.8.4.5</ecNumber>
    </recommendedName>
    <alternativeName>
        <fullName evidence="12">tRNA-t(6)A37 methylthiotransferase</fullName>
    </alternativeName>
</protein>
<evidence type="ECO:0000256" key="2">
    <source>
        <dbReference type="ARBA" id="ARBA00002399"/>
    </source>
</evidence>
<dbReference type="Gene3D" id="3.40.50.12160">
    <property type="entry name" value="Methylthiotransferase, N-terminal domain"/>
    <property type="match status" value="1"/>
</dbReference>
<dbReference type="Pfam" id="PF04055">
    <property type="entry name" value="Radical_SAM"/>
    <property type="match status" value="1"/>
</dbReference>
<keyword evidence="4" id="KW-0004">4Fe-4S</keyword>
<dbReference type="CDD" id="cd01335">
    <property type="entry name" value="Radical_SAM"/>
    <property type="match status" value="1"/>
</dbReference>
<keyword evidence="8" id="KW-0819">tRNA processing</keyword>
<dbReference type="GO" id="GO:0035598">
    <property type="term" value="F:tRNA (N(6)-L-threonylcarbamoyladenosine(37)-C(2))-methylthiotransferase activity"/>
    <property type="evidence" value="ECO:0007669"/>
    <property type="project" value="UniProtKB-EC"/>
</dbReference>
<evidence type="ECO:0000256" key="14">
    <source>
        <dbReference type="ARBA" id="ARBA00061574"/>
    </source>
</evidence>
<gene>
    <name evidence="18" type="ORF">EV209_0769</name>
</gene>
<dbReference type="InterPro" id="IPR038135">
    <property type="entry name" value="Methylthiotransferase_N_sf"/>
</dbReference>
<dbReference type="InterPro" id="IPR034557">
    <property type="entry name" value="ThrcA_tRNA_MEthiotransferase"/>
</dbReference>
<dbReference type="SFLD" id="SFLDG01061">
    <property type="entry name" value="methylthiotransferase"/>
    <property type="match status" value="1"/>
</dbReference>
<accession>A0A4V2F896</accession>
<dbReference type="SFLD" id="SFLDS00029">
    <property type="entry name" value="Radical_SAM"/>
    <property type="match status" value="1"/>
</dbReference>
<dbReference type="AlphaFoldDB" id="A0A4V2F896"/>
<keyword evidence="7" id="KW-0949">S-adenosyl-L-methionine</keyword>
<keyword evidence="5" id="KW-0963">Cytoplasm</keyword>
<evidence type="ECO:0000256" key="4">
    <source>
        <dbReference type="ARBA" id="ARBA00022485"/>
    </source>
</evidence>
<dbReference type="InterPro" id="IPR023404">
    <property type="entry name" value="rSAM_horseshoe"/>
</dbReference>
<dbReference type="EC" id="2.8.4.5" evidence="3"/>
<dbReference type="GO" id="GO:0005829">
    <property type="term" value="C:cytosol"/>
    <property type="evidence" value="ECO:0007669"/>
    <property type="project" value="TreeGrafter"/>
</dbReference>
<keyword evidence="9" id="KW-0479">Metal-binding</keyword>
<evidence type="ECO:0000259" key="17">
    <source>
        <dbReference type="PROSITE" id="PS51918"/>
    </source>
</evidence>
<evidence type="ECO:0000256" key="12">
    <source>
        <dbReference type="ARBA" id="ARBA00031213"/>
    </source>
</evidence>
<evidence type="ECO:0000256" key="7">
    <source>
        <dbReference type="ARBA" id="ARBA00022691"/>
    </source>
</evidence>
<evidence type="ECO:0000256" key="5">
    <source>
        <dbReference type="ARBA" id="ARBA00022490"/>
    </source>
</evidence>
<feature type="domain" description="Radical SAM core" evidence="17">
    <location>
        <begin position="141"/>
        <end position="372"/>
    </location>
</feature>
<dbReference type="InterPro" id="IPR006467">
    <property type="entry name" value="MiaB-like_bact"/>
</dbReference>
<comment type="caution">
    <text evidence="18">The sequence shown here is derived from an EMBL/GenBank/DDBJ whole genome shotgun (WGS) entry which is preliminary data.</text>
</comment>
<dbReference type="SFLD" id="SFLDF00295">
    <property type="entry name" value="threonylcarbamoyladenosine_tRN"/>
    <property type="match status" value="1"/>
</dbReference>
<dbReference type="SUPFAM" id="SSF102114">
    <property type="entry name" value="Radical SAM enzymes"/>
    <property type="match status" value="1"/>
</dbReference>
<dbReference type="FunFam" id="3.40.50.12160:FF:000004">
    <property type="entry name" value="Threonylcarbamoyladenosine tRNA methylthiotransferase MtaB"/>
    <property type="match status" value="1"/>
</dbReference>
<dbReference type="PROSITE" id="PS51918">
    <property type="entry name" value="RADICAL_SAM"/>
    <property type="match status" value="1"/>
</dbReference>
<comment type="cofactor">
    <cofactor evidence="1">
        <name>[4Fe-4S] cluster</name>
        <dbReference type="ChEBI" id="CHEBI:49883"/>
    </cofactor>
</comment>
<dbReference type="SMART" id="SM00729">
    <property type="entry name" value="Elp3"/>
    <property type="match status" value="1"/>
</dbReference>
<dbReference type="EMBL" id="SGXF01000001">
    <property type="protein sequence ID" value="RZT02647.1"/>
    <property type="molecule type" value="Genomic_DNA"/>
</dbReference>
<dbReference type="OrthoDB" id="9805215at2"/>
<reference evidence="18 19" key="1">
    <citation type="submission" date="2019-02" db="EMBL/GenBank/DDBJ databases">
        <title>Genomic Encyclopedia of Type Strains, Phase IV (KMG-IV): sequencing the most valuable type-strain genomes for metagenomic binning, comparative biology and taxonomic classification.</title>
        <authorList>
            <person name="Goeker M."/>
        </authorList>
    </citation>
    <scope>NUCLEOTIDE SEQUENCE [LARGE SCALE GENOMIC DNA]</scope>
    <source>
        <strain evidence="18 19">DSM 29486</strain>
    </source>
</reference>
<comment type="similarity">
    <text evidence="14">Belongs to the methylthiotransferase family. MtaB subfamily.</text>
</comment>
<dbReference type="PANTHER" id="PTHR43020:SF2">
    <property type="entry name" value="MITOCHONDRIAL TRNA METHYLTHIOTRANSFERASE CDK5RAP1"/>
    <property type="match status" value="1"/>
</dbReference>
<keyword evidence="6 18" id="KW-0808">Transferase</keyword>
<evidence type="ECO:0000256" key="9">
    <source>
        <dbReference type="ARBA" id="ARBA00022723"/>
    </source>
</evidence>
<dbReference type="GO" id="GO:0046872">
    <property type="term" value="F:metal ion binding"/>
    <property type="evidence" value="ECO:0007669"/>
    <property type="project" value="UniProtKB-KW"/>
</dbReference>
<dbReference type="GO" id="GO:0051539">
    <property type="term" value="F:4 iron, 4 sulfur cluster binding"/>
    <property type="evidence" value="ECO:0007669"/>
    <property type="project" value="UniProtKB-KW"/>
</dbReference>
<comment type="function">
    <text evidence="2">Catalyzes the methylthiolation of N6-threonylcarbamoyladenosine (t(6)A), leading to the formation of 2-methylthio-N6-threonylcarbamoyladenosine (ms(2)t(6)A) at position 37 in tRNAs that read codons beginning with adenine.</text>
</comment>
<dbReference type="InterPro" id="IPR007197">
    <property type="entry name" value="rSAM"/>
</dbReference>
<evidence type="ECO:0000259" key="16">
    <source>
        <dbReference type="PROSITE" id="PS51449"/>
    </source>
</evidence>
<sequence length="441" mass="49917">MKKVAFHTLGCKVNTYESDAMEQQLRQRGYEIVPFEAGADVYVINTCSVTNMADRKSRQMLHRARKMNPEALIVAAGCYVQAVSPEALKEAGVDLAVGNEKKGSLADILDRCFADKNTSQEETVTDIARLHPYEEMELETVTDHTRAFIKVQDGCNQFCSYCIIPYTRGRVRSRRPEHVTEEIRRLSGQGVKEFVLTGIHLSSYGTDFTGEGISLLTLIRLVHELPGAERIRLGSLEPRIITPEWIEAIQGLPKICRHFHLSLQSGCDRTLERMNRRYTSGEYLEKCCMIREAFPESAITTDVIVGFPGETEEEFSCTKAFLDKIGFYEMHIFKYSPRKGTRAAKMPEQVPEQVKTVRSNELISLEREQSRRFRESFVGRRVSVLLETREVLDGAAYWVGHTREYVRAAVPEGPAMGANQVVEGVPSGFLTEEILLMEDEN</sequence>
<dbReference type="Proteomes" id="UP000292927">
    <property type="component" value="Unassembled WGS sequence"/>
</dbReference>
<dbReference type="NCBIfam" id="TIGR01579">
    <property type="entry name" value="MiaB-like-C"/>
    <property type="match status" value="1"/>
</dbReference>
<organism evidence="18 19">
    <name type="scientific">Cuneatibacter caecimuris</name>
    <dbReference type="NCBI Taxonomy" id="1796618"/>
    <lineage>
        <taxon>Bacteria</taxon>
        <taxon>Bacillati</taxon>
        <taxon>Bacillota</taxon>
        <taxon>Clostridia</taxon>
        <taxon>Lachnospirales</taxon>
        <taxon>Lachnospiraceae</taxon>
        <taxon>Cuneatibacter</taxon>
    </lineage>
</organism>
<dbReference type="PROSITE" id="PS51449">
    <property type="entry name" value="MTTASE_N"/>
    <property type="match status" value="1"/>
</dbReference>
<evidence type="ECO:0000256" key="15">
    <source>
        <dbReference type="ARBA" id="ARBA00069898"/>
    </source>
</evidence>
<evidence type="ECO:0000256" key="1">
    <source>
        <dbReference type="ARBA" id="ARBA00001966"/>
    </source>
</evidence>
<dbReference type="InterPro" id="IPR006638">
    <property type="entry name" value="Elp3/MiaA/NifB-like_rSAM"/>
</dbReference>
<keyword evidence="11" id="KW-0411">Iron-sulfur</keyword>
<evidence type="ECO:0000256" key="8">
    <source>
        <dbReference type="ARBA" id="ARBA00022694"/>
    </source>
</evidence>
<dbReference type="InterPro" id="IPR005839">
    <property type="entry name" value="Methylthiotransferase"/>
</dbReference>
<evidence type="ECO:0000313" key="19">
    <source>
        <dbReference type="Proteomes" id="UP000292927"/>
    </source>
</evidence>
<evidence type="ECO:0000256" key="10">
    <source>
        <dbReference type="ARBA" id="ARBA00023004"/>
    </source>
</evidence>
<dbReference type="Pfam" id="PF00919">
    <property type="entry name" value="UPF0004"/>
    <property type="match status" value="1"/>
</dbReference>
<evidence type="ECO:0000256" key="13">
    <source>
        <dbReference type="ARBA" id="ARBA00051661"/>
    </source>
</evidence>
<dbReference type="InterPro" id="IPR020612">
    <property type="entry name" value="Methylthiotransferase_CS"/>
</dbReference>
<dbReference type="InterPro" id="IPR058240">
    <property type="entry name" value="rSAM_sf"/>
</dbReference>
<name>A0A4V2F896_9FIRM</name>
<dbReference type="Gene3D" id="3.80.30.20">
    <property type="entry name" value="tm_1862 like domain"/>
    <property type="match status" value="1"/>
</dbReference>
<proteinExistence type="inferred from homology"/>
<dbReference type="PROSITE" id="PS01278">
    <property type="entry name" value="MTTASE_RADICAL"/>
    <property type="match status" value="1"/>
</dbReference>
<dbReference type="InterPro" id="IPR013848">
    <property type="entry name" value="Methylthiotransferase_N"/>
</dbReference>
<dbReference type="PANTHER" id="PTHR43020">
    <property type="entry name" value="CDK5 REGULATORY SUBUNIT-ASSOCIATED PROTEIN 1"/>
    <property type="match status" value="1"/>
</dbReference>
<keyword evidence="19" id="KW-1185">Reference proteome</keyword>
<evidence type="ECO:0000256" key="11">
    <source>
        <dbReference type="ARBA" id="ARBA00023014"/>
    </source>
</evidence>
<dbReference type="FunFam" id="3.80.30.20:FF:000001">
    <property type="entry name" value="tRNA-2-methylthio-N(6)-dimethylallyladenosine synthase 2"/>
    <property type="match status" value="1"/>
</dbReference>
<comment type="catalytic activity">
    <reaction evidence="13">
        <text>N(6)-L-threonylcarbamoyladenosine(37) in tRNA + (sulfur carrier)-SH + AH2 + 2 S-adenosyl-L-methionine = 2-methylsulfanyl-N(6)-L-threonylcarbamoyladenosine(37) in tRNA + (sulfur carrier)-H + 5'-deoxyadenosine + L-methionine + A + S-adenosyl-L-homocysteine + 2 H(+)</text>
        <dbReference type="Rhea" id="RHEA:37075"/>
        <dbReference type="Rhea" id="RHEA-COMP:10163"/>
        <dbReference type="Rhea" id="RHEA-COMP:11092"/>
        <dbReference type="Rhea" id="RHEA-COMP:14737"/>
        <dbReference type="Rhea" id="RHEA-COMP:14739"/>
        <dbReference type="ChEBI" id="CHEBI:13193"/>
        <dbReference type="ChEBI" id="CHEBI:15378"/>
        <dbReference type="ChEBI" id="CHEBI:17319"/>
        <dbReference type="ChEBI" id="CHEBI:17499"/>
        <dbReference type="ChEBI" id="CHEBI:29917"/>
        <dbReference type="ChEBI" id="CHEBI:57844"/>
        <dbReference type="ChEBI" id="CHEBI:57856"/>
        <dbReference type="ChEBI" id="CHEBI:59789"/>
        <dbReference type="ChEBI" id="CHEBI:64428"/>
        <dbReference type="ChEBI" id="CHEBI:74418"/>
        <dbReference type="ChEBI" id="CHEBI:74420"/>
        <dbReference type="EC" id="2.8.4.5"/>
    </reaction>
</comment>
<keyword evidence="10" id="KW-0408">Iron</keyword>
<dbReference type="SFLD" id="SFLDG01082">
    <property type="entry name" value="B12-binding_domain_containing"/>
    <property type="match status" value="1"/>
</dbReference>
<dbReference type="RefSeq" id="WP_130433202.1">
    <property type="nucleotide sequence ID" value="NZ_SGXF01000001.1"/>
</dbReference>